<name>A0A7S0YIY4_9CHLO</name>
<reference evidence="1" key="1">
    <citation type="submission" date="2021-01" db="EMBL/GenBank/DDBJ databases">
        <authorList>
            <person name="Corre E."/>
            <person name="Pelletier E."/>
            <person name="Niang G."/>
            <person name="Scheremetjew M."/>
            <person name="Finn R."/>
            <person name="Kale V."/>
            <person name="Holt S."/>
            <person name="Cochrane G."/>
            <person name="Meng A."/>
            <person name="Brown T."/>
            <person name="Cohen L."/>
        </authorList>
    </citation>
    <scope>NUCLEOTIDE SEQUENCE</scope>
    <source>
        <strain evidence="1">SAG 63-3</strain>
    </source>
</reference>
<dbReference type="AlphaFoldDB" id="A0A7S0YIY4"/>
<proteinExistence type="predicted"/>
<accession>A0A7S0YIY4</accession>
<evidence type="ECO:0000313" key="1">
    <source>
        <dbReference type="EMBL" id="CAD8778429.1"/>
    </source>
</evidence>
<protein>
    <submittedName>
        <fullName evidence="1">Uncharacterized protein</fullName>
    </submittedName>
</protein>
<sequence length="240" mass="26695">MSRSFKSLLAASQQFSHFPSVHPSIASLVNYASNTKAFEVGFQSRHFAKEAVAPVKKSFKRIFPNRIEELDKLKKKAVPPQIDFSENIKQSIASASNEEELVKVLDTFADAYSNQSWIGKHDCLNSSFVPDFVKACAKVNSWNPLTTLWEKAYRYGVDPTVELLHKSVAAPVAANDGCSASLVLFYGSCYITNIPKDITTSVRTALDAQEKSLSEAGQDANKELLEKIVKYREALNRLKL</sequence>
<dbReference type="EMBL" id="HBFM01021034">
    <property type="protein sequence ID" value="CAD8778429.1"/>
    <property type="molecule type" value="Transcribed_RNA"/>
</dbReference>
<gene>
    <name evidence="1" type="ORF">PPAR00522_LOCUS13675</name>
</gene>
<organism evidence="1">
    <name type="scientific">Polytomella parva</name>
    <dbReference type="NCBI Taxonomy" id="51329"/>
    <lineage>
        <taxon>Eukaryota</taxon>
        <taxon>Viridiplantae</taxon>
        <taxon>Chlorophyta</taxon>
        <taxon>core chlorophytes</taxon>
        <taxon>Chlorophyceae</taxon>
        <taxon>CS clade</taxon>
        <taxon>Chlamydomonadales</taxon>
        <taxon>Chlamydomonadaceae</taxon>
        <taxon>Polytomella</taxon>
    </lineage>
</organism>